<evidence type="ECO:0000313" key="11">
    <source>
        <dbReference type="Ensembl" id="ENSPKIP00000015547.1"/>
    </source>
</evidence>
<dbReference type="GO" id="GO:0090090">
    <property type="term" value="P:negative regulation of canonical Wnt signaling pathway"/>
    <property type="evidence" value="ECO:0007669"/>
    <property type="project" value="TreeGrafter"/>
</dbReference>
<dbReference type="Ensembl" id="ENSPKIT00000040015.1">
    <property type="protein sequence ID" value="ENSPKIP00000015547.1"/>
    <property type="gene ID" value="ENSPKIG00000002223.1"/>
</dbReference>
<feature type="domain" description="Dickkopf-related protein 1/2/4 C-terminal subdomain 1" evidence="10">
    <location>
        <begin position="130"/>
        <end position="155"/>
    </location>
</feature>
<evidence type="ECO:0000256" key="1">
    <source>
        <dbReference type="ARBA" id="ARBA00004613"/>
    </source>
</evidence>
<dbReference type="Proteomes" id="UP000261540">
    <property type="component" value="Unplaced"/>
</dbReference>
<feature type="region of interest" description="Disordered" evidence="8">
    <location>
        <begin position="99"/>
        <end position="126"/>
    </location>
</feature>
<evidence type="ECO:0000256" key="3">
    <source>
        <dbReference type="ARBA" id="ARBA00022473"/>
    </source>
</evidence>
<evidence type="ECO:0000256" key="5">
    <source>
        <dbReference type="ARBA" id="ARBA00022687"/>
    </source>
</evidence>
<dbReference type="GO" id="GO:0039706">
    <property type="term" value="F:co-receptor binding"/>
    <property type="evidence" value="ECO:0007669"/>
    <property type="project" value="TreeGrafter"/>
</dbReference>
<dbReference type="Gene3D" id="2.10.80.10">
    <property type="entry name" value="Lipase, subunit A"/>
    <property type="match status" value="1"/>
</dbReference>
<dbReference type="Pfam" id="PF04706">
    <property type="entry name" value="Dickkopf_N"/>
    <property type="match status" value="1"/>
</dbReference>
<keyword evidence="3" id="KW-0217">Developmental protein</keyword>
<comment type="similarity">
    <text evidence="2">Belongs to the dickkopf family.</text>
</comment>
<dbReference type="GO" id="GO:0048019">
    <property type="term" value="F:receptor antagonist activity"/>
    <property type="evidence" value="ECO:0007669"/>
    <property type="project" value="TreeGrafter"/>
</dbReference>
<evidence type="ECO:0000256" key="8">
    <source>
        <dbReference type="SAM" id="MobiDB-lite"/>
    </source>
</evidence>
<keyword evidence="6" id="KW-0732">Signal</keyword>
<dbReference type="PANTHER" id="PTHR12113">
    <property type="entry name" value="DICKKOPF3-LIKE 3"/>
    <property type="match status" value="1"/>
</dbReference>
<evidence type="ECO:0000259" key="10">
    <source>
        <dbReference type="Pfam" id="PF21481"/>
    </source>
</evidence>
<dbReference type="GO" id="GO:0016055">
    <property type="term" value="P:Wnt signaling pathway"/>
    <property type="evidence" value="ECO:0007669"/>
    <property type="project" value="UniProtKB-KW"/>
</dbReference>
<keyword evidence="4" id="KW-0964">Secreted</keyword>
<dbReference type="GeneTree" id="ENSGT00940000177802"/>
<reference evidence="11" key="1">
    <citation type="submission" date="2025-08" db="UniProtKB">
        <authorList>
            <consortium name="Ensembl"/>
        </authorList>
    </citation>
    <scope>IDENTIFICATION</scope>
</reference>
<proteinExistence type="inferred from homology"/>
<accession>A0A3B3RA05</accession>
<keyword evidence="5" id="KW-0879">Wnt signaling pathway</keyword>
<evidence type="ECO:0000313" key="12">
    <source>
        <dbReference type="Proteomes" id="UP000261540"/>
    </source>
</evidence>
<dbReference type="InterPro" id="IPR039863">
    <property type="entry name" value="DKK1-4"/>
</dbReference>
<dbReference type="GO" id="GO:0005615">
    <property type="term" value="C:extracellular space"/>
    <property type="evidence" value="ECO:0007669"/>
    <property type="project" value="TreeGrafter"/>
</dbReference>
<dbReference type="AlphaFoldDB" id="A0A3B3RA05"/>
<keyword evidence="12" id="KW-1185">Reference proteome</keyword>
<dbReference type="InterPro" id="IPR048500">
    <property type="entry name" value="DIKK1/2/4_C-subdom1"/>
</dbReference>
<comment type="subcellular location">
    <subcellularLocation>
        <location evidence="1">Secreted</location>
    </subcellularLocation>
</comment>
<evidence type="ECO:0000259" key="9">
    <source>
        <dbReference type="Pfam" id="PF04706"/>
    </source>
</evidence>
<feature type="domain" description="Dickkopf N-terminal cysteine-rich" evidence="9">
    <location>
        <begin position="49"/>
        <end position="98"/>
    </location>
</feature>
<reference evidence="11" key="2">
    <citation type="submission" date="2025-09" db="UniProtKB">
        <authorList>
            <consortium name="Ensembl"/>
        </authorList>
    </citation>
    <scope>IDENTIFICATION</scope>
</reference>
<feature type="compositionally biased region" description="Basic residues" evidence="8">
    <location>
        <begin position="110"/>
        <end position="124"/>
    </location>
</feature>
<name>A0A3B3RA05_9TELE</name>
<keyword evidence="7" id="KW-1015">Disulfide bond</keyword>
<dbReference type="InterPro" id="IPR006796">
    <property type="entry name" value="Dickkopf_N"/>
</dbReference>
<organism evidence="11 12">
    <name type="scientific">Paramormyrops kingsleyae</name>
    <dbReference type="NCBI Taxonomy" id="1676925"/>
    <lineage>
        <taxon>Eukaryota</taxon>
        <taxon>Metazoa</taxon>
        <taxon>Chordata</taxon>
        <taxon>Craniata</taxon>
        <taxon>Vertebrata</taxon>
        <taxon>Euteleostomi</taxon>
        <taxon>Actinopterygii</taxon>
        <taxon>Neopterygii</taxon>
        <taxon>Teleostei</taxon>
        <taxon>Osteoglossocephala</taxon>
        <taxon>Osteoglossomorpha</taxon>
        <taxon>Osteoglossiformes</taxon>
        <taxon>Mormyridae</taxon>
        <taxon>Paramormyrops</taxon>
    </lineage>
</organism>
<dbReference type="Pfam" id="PF21481">
    <property type="entry name" value="DIKK1-2-4_C-subdom1"/>
    <property type="match status" value="1"/>
</dbReference>
<evidence type="ECO:0000256" key="6">
    <source>
        <dbReference type="ARBA" id="ARBA00022729"/>
    </source>
</evidence>
<dbReference type="PANTHER" id="PTHR12113:SF6">
    <property type="entry name" value="DICKKOPF N-TERMINAL CYSTEINE-RICH DOMAIN-CONTAINING PROTEIN"/>
    <property type="match status" value="1"/>
</dbReference>
<evidence type="ECO:0000256" key="7">
    <source>
        <dbReference type="ARBA" id="ARBA00023157"/>
    </source>
</evidence>
<evidence type="ECO:0000256" key="2">
    <source>
        <dbReference type="ARBA" id="ARBA00010842"/>
    </source>
</evidence>
<protein>
    <submittedName>
        <fullName evidence="11">Dickkopf-related protein 4-like</fullName>
    </submittedName>
</protein>
<sequence>IYIYIYMRIHTVLIPVGKFSLQLPNLRSVGRYSLIIPLRTMAFPTSTTCKVDRDCGNQEYCEQASQKAPVCTACRTERRRCQGIGMCCQGLHCINGQCKKSRKEEPNNPNRRKSRPKHKRKEKKKGQEMAKCVRSEDCGEGLCCRRYLKGNKCQRIGTEGEACSLHSHSKRLRAVEYCHCAQGLSCHAQDQSTKGNGICRPTSPILLA</sequence>
<evidence type="ECO:0000256" key="4">
    <source>
        <dbReference type="ARBA" id="ARBA00022525"/>
    </source>
</evidence>